<organism evidence="3 4">
    <name type="scientific">Synchytrium microbalum</name>
    <dbReference type="NCBI Taxonomy" id="1806994"/>
    <lineage>
        <taxon>Eukaryota</taxon>
        <taxon>Fungi</taxon>
        <taxon>Fungi incertae sedis</taxon>
        <taxon>Chytridiomycota</taxon>
        <taxon>Chytridiomycota incertae sedis</taxon>
        <taxon>Chytridiomycetes</taxon>
        <taxon>Synchytriales</taxon>
        <taxon>Synchytriaceae</taxon>
        <taxon>Synchytrium</taxon>
    </lineage>
</organism>
<sequence>MSTRILYFIALMATIAFAQDCSLIVPPNALTNLASVYQLTGPGCIQTDFVNTGAFVEAVIYDPNNAARPLQVYNPLVVTQGTTPLLPPVPVTIPAGAVVGIWFGFNGNTLTLIDANSGADLAAANCVMGLSTGDIFGQFSACNGAAFFAATLGKGLAPPLSTIQAGPFAGQPCPTTRSFMVVDQDQSDNVVTTYISVGNQTAQDTPANRASTNATVETNASDNGLLTRKIDPALGCSAFKVYDLAANDGSLRGALALDELQATFQSAPIALIPLGDPMTLSNDGPSLDKTNLYRKNVGQPLAATAADADTTAYCTNLNNIQPNFLMAYRTIFLGVSSPVAAVSPTLFGFVTARYAATWEILTCQALTGIPNPITLIFDANGLVIDATIAETTTTTVPVKIVDPATTLGAIQPTTAVIATTTPSVMASTTVIASVAPSAAPSAAASQTAIASPQASIKPSAIVSTKTTTTHAPSPVRSMRPRRSHRPWATHSMHARHSHSLHVHPTHSVHVLPSPSIRVPSIRMPSPKPSHAHGYGDN</sequence>
<dbReference type="EMBL" id="QEAO01000002">
    <property type="protein sequence ID" value="TPX37539.1"/>
    <property type="molecule type" value="Genomic_DNA"/>
</dbReference>
<keyword evidence="4" id="KW-1185">Reference proteome</keyword>
<protein>
    <submittedName>
        <fullName evidence="3">Uncharacterized protein</fullName>
    </submittedName>
</protein>
<accession>A0A507CEE1</accession>
<feature type="signal peptide" evidence="2">
    <location>
        <begin position="1"/>
        <end position="18"/>
    </location>
</feature>
<reference evidence="3 4" key="1">
    <citation type="journal article" date="2019" name="Sci. Rep.">
        <title>Comparative genomics of chytrid fungi reveal insights into the obligate biotrophic and pathogenic lifestyle of Synchytrium endobioticum.</title>
        <authorList>
            <person name="van de Vossenberg B.T.L.H."/>
            <person name="Warris S."/>
            <person name="Nguyen H.D.T."/>
            <person name="van Gent-Pelzer M.P.E."/>
            <person name="Joly D.L."/>
            <person name="van de Geest H.C."/>
            <person name="Bonants P.J.M."/>
            <person name="Smith D.S."/>
            <person name="Levesque C.A."/>
            <person name="van der Lee T.A.J."/>
        </authorList>
    </citation>
    <scope>NUCLEOTIDE SEQUENCE [LARGE SCALE GENOMIC DNA]</scope>
    <source>
        <strain evidence="3 4">JEL517</strain>
    </source>
</reference>
<evidence type="ECO:0000256" key="2">
    <source>
        <dbReference type="SAM" id="SignalP"/>
    </source>
</evidence>
<feature type="compositionally biased region" description="Basic residues" evidence="1">
    <location>
        <begin position="478"/>
        <end position="506"/>
    </location>
</feature>
<dbReference type="Proteomes" id="UP000319731">
    <property type="component" value="Unassembled WGS sequence"/>
</dbReference>
<gene>
    <name evidence="3" type="ORF">SmJEL517_g00485</name>
</gene>
<dbReference type="AlphaFoldDB" id="A0A507CEE1"/>
<comment type="caution">
    <text evidence="3">The sequence shown here is derived from an EMBL/GenBank/DDBJ whole genome shotgun (WGS) entry which is preliminary data.</text>
</comment>
<dbReference type="RefSeq" id="XP_031027450.1">
    <property type="nucleotide sequence ID" value="XM_031166414.1"/>
</dbReference>
<feature type="region of interest" description="Disordered" evidence="1">
    <location>
        <begin position="459"/>
        <end position="537"/>
    </location>
</feature>
<proteinExistence type="predicted"/>
<keyword evidence="2" id="KW-0732">Signal</keyword>
<evidence type="ECO:0000313" key="3">
    <source>
        <dbReference type="EMBL" id="TPX37539.1"/>
    </source>
</evidence>
<feature type="compositionally biased region" description="Polar residues" evidence="1">
    <location>
        <begin position="461"/>
        <end position="471"/>
    </location>
</feature>
<evidence type="ECO:0000313" key="4">
    <source>
        <dbReference type="Proteomes" id="UP000319731"/>
    </source>
</evidence>
<evidence type="ECO:0000256" key="1">
    <source>
        <dbReference type="SAM" id="MobiDB-lite"/>
    </source>
</evidence>
<feature type="chain" id="PRO_5021461718" evidence="2">
    <location>
        <begin position="19"/>
        <end position="537"/>
    </location>
</feature>
<dbReference type="OrthoDB" id="2399191at2759"/>
<name>A0A507CEE1_9FUNG</name>
<dbReference type="GeneID" id="42001711"/>